<comment type="caution">
    <text evidence="2">The sequence shown here is derived from an EMBL/GenBank/DDBJ whole genome shotgun (WGS) entry which is preliminary data.</text>
</comment>
<keyword evidence="3" id="KW-1185">Reference proteome</keyword>
<protein>
    <submittedName>
        <fullName evidence="2">Type II toxin-antitoxin system RelE/ParE family toxin</fullName>
    </submittedName>
</protein>
<dbReference type="RefSeq" id="WP_251806965.1">
    <property type="nucleotide sequence ID" value="NZ_CP166679.1"/>
</dbReference>
<gene>
    <name evidence="2" type="ORF">ACFS1K_02535</name>
</gene>
<dbReference type="Pfam" id="PF05016">
    <property type="entry name" value="ParE_toxin"/>
    <property type="match status" value="1"/>
</dbReference>
<dbReference type="Proteomes" id="UP001597532">
    <property type="component" value="Unassembled WGS sequence"/>
</dbReference>
<evidence type="ECO:0000313" key="2">
    <source>
        <dbReference type="EMBL" id="MFD2788631.1"/>
    </source>
</evidence>
<name>A0ABW5VCC0_9FLAO</name>
<dbReference type="Gene3D" id="3.30.2310.20">
    <property type="entry name" value="RelE-like"/>
    <property type="match status" value="1"/>
</dbReference>
<sequence>MHRYALSYRADNDLDDITDYTLEIWGENQTRDYLAGFLQCFQSLADKPDLGRSAAEYAPLLKRYNYKAHTIFYEPTEKGIFVVRILGQRQDGSIPKVGSKEKNNFLCALNYIDE</sequence>
<organism evidence="2 3">
    <name type="scientific">Arenibacter antarcticus</name>
    <dbReference type="NCBI Taxonomy" id="2040469"/>
    <lineage>
        <taxon>Bacteria</taxon>
        <taxon>Pseudomonadati</taxon>
        <taxon>Bacteroidota</taxon>
        <taxon>Flavobacteriia</taxon>
        <taxon>Flavobacteriales</taxon>
        <taxon>Flavobacteriaceae</taxon>
        <taxon>Arenibacter</taxon>
    </lineage>
</organism>
<accession>A0ABW5VCC0</accession>
<dbReference type="InterPro" id="IPR035093">
    <property type="entry name" value="RelE/ParE_toxin_dom_sf"/>
</dbReference>
<evidence type="ECO:0000313" key="3">
    <source>
        <dbReference type="Proteomes" id="UP001597532"/>
    </source>
</evidence>
<keyword evidence="1" id="KW-1277">Toxin-antitoxin system</keyword>
<proteinExistence type="predicted"/>
<dbReference type="InterPro" id="IPR007712">
    <property type="entry name" value="RelE/ParE_toxin"/>
</dbReference>
<evidence type="ECO:0000256" key="1">
    <source>
        <dbReference type="ARBA" id="ARBA00022649"/>
    </source>
</evidence>
<reference evidence="3" key="1">
    <citation type="journal article" date="2019" name="Int. J. Syst. Evol. Microbiol.">
        <title>The Global Catalogue of Microorganisms (GCM) 10K type strain sequencing project: providing services to taxonomists for standard genome sequencing and annotation.</title>
        <authorList>
            <consortium name="The Broad Institute Genomics Platform"/>
            <consortium name="The Broad Institute Genome Sequencing Center for Infectious Disease"/>
            <person name="Wu L."/>
            <person name="Ma J."/>
        </authorList>
    </citation>
    <scope>NUCLEOTIDE SEQUENCE [LARGE SCALE GENOMIC DNA]</scope>
    <source>
        <strain evidence="3">KCTC 52924</strain>
    </source>
</reference>
<dbReference type="EMBL" id="JBHUOK010000004">
    <property type="protein sequence ID" value="MFD2788631.1"/>
    <property type="molecule type" value="Genomic_DNA"/>
</dbReference>